<evidence type="ECO:0000256" key="1">
    <source>
        <dbReference type="SAM" id="Coils"/>
    </source>
</evidence>
<evidence type="ECO:0000313" key="3">
    <source>
        <dbReference type="Proteomes" id="UP000243333"/>
    </source>
</evidence>
<dbReference type="AlphaFoldDB" id="A0A1G7MK60"/>
<organism evidence="2 3">
    <name type="scientific">Sporolituus thermophilus DSM 23256</name>
    <dbReference type="NCBI Taxonomy" id="1123285"/>
    <lineage>
        <taxon>Bacteria</taxon>
        <taxon>Bacillati</taxon>
        <taxon>Bacillota</taxon>
        <taxon>Negativicutes</taxon>
        <taxon>Selenomonadales</taxon>
        <taxon>Sporomusaceae</taxon>
        <taxon>Sporolituus</taxon>
    </lineage>
</organism>
<proteinExistence type="predicted"/>
<dbReference type="STRING" id="1123285.SAMN05660235_02190"/>
<sequence>MEEFLKKLLEGQEQLFEGQKQLFEGQKRLLAEVGDIKTQLKHIDNRLTKVEEHVSSTDARLTKVEEHVSSTDARLTKVEGQLDETNQIVKSILHRTEVFGAEISGLKVSTASKEFARRTEESLALLSARAATKEDLAEVRMHLIDEIDAVRTELKQDISELERKISDDLKSVFEIAGEHEVKIRTLMRRPV</sequence>
<feature type="coiled-coil region" evidence="1">
    <location>
        <begin position="144"/>
        <end position="171"/>
    </location>
</feature>
<gene>
    <name evidence="2" type="ORF">SAMN05660235_02190</name>
</gene>
<dbReference type="Proteomes" id="UP000243333">
    <property type="component" value="Unassembled WGS sequence"/>
</dbReference>
<reference evidence="3" key="1">
    <citation type="submission" date="2016-10" db="EMBL/GenBank/DDBJ databases">
        <authorList>
            <person name="Varghese N."/>
            <person name="Submissions S."/>
        </authorList>
    </citation>
    <scope>NUCLEOTIDE SEQUENCE [LARGE SCALE GENOMIC DNA]</scope>
    <source>
        <strain evidence="3">DSM 23256</strain>
    </source>
</reference>
<dbReference type="Gene3D" id="1.20.5.340">
    <property type="match status" value="1"/>
</dbReference>
<protein>
    <submittedName>
        <fullName evidence="2">Uncharacterized protein</fullName>
    </submittedName>
</protein>
<evidence type="ECO:0000313" key="2">
    <source>
        <dbReference type="EMBL" id="SDF62101.1"/>
    </source>
</evidence>
<keyword evidence="3" id="KW-1185">Reference proteome</keyword>
<dbReference type="RefSeq" id="WP_093690813.1">
    <property type="nucleotide sequence ID" value="NZ_FNBU01000018.1"/>
</dbReference>
<name>A0A1G7MK60_9FIRM</name>
<accession>A0A1G7MK60</accession>
<dbReference type="EMBL" id="FNBU01000018">
    <property type="protein sequence ID" value="SDF62101.1"/>
    <property type="molecule type" value="Genomic_DNA"/>
</dbReference>
<keyword evidence="1" id="KW-0175">Coiled coil</keyword>
<dbReference type="OrthoDB" id="2872613at2"/>